<dbReference type="EMBL" id="KV417278">
    <property type="protein sequence ID" value="KZO97919.1"/>
    <property type="molecule type" value="Genomic_DNA"/>
</dbReference>
<feature type="region of interest" description="Disordered" evidence="1">
    <location>
        <begin position="95"/>
        <end position="150"/>
    </location>
</feature>
<feature type="compositionally biased region" description="Polar residues" evidence="1">
    <location>
        <begin position="116"/>
        <end position="135"/>
    </location>
</feature>
<accession>A0A167NP51</accession>
<gene>
    <name evidence="2" type="ORF">CALVIDRAFT_536019</name>
</gene>
<dbReference type="OrthoDB" id="10384129at2759"/>
<name>A0A167NP51_CALVF</name>
<dbReference type="Proteomes" id="UP000076738">
    <property type="component" value="Unassembled WGS sequence"/>
</dbReference>
<sequence>MALSKPHPQAQAKQERMLAELDQLGFNLPGTPGTSTHRRHRSHPANIAASAAGDNGLGTPFLSPNPYNAWPWGYLPSPSPYGYASPGLHPTSPYGWAAYPPHPYSPQRSPYRLSPSLPQQELYTYQRRSPRQQIGHSDDAWDYRDYEDIR</sequence>
<proteinExistence type="predicted"/>
<evidence type="ECO:0000313" key="3">
    <source>
        <dbReference type="Proteomes" id="UP000076738"/>
    </source>
</evidence>
<evidence type="ECO:0000256" key="1">
    <source>
        <dbReference type="SAM" id="MobiDB-lite"/>
    </source>
</evidence>
<feature type="compositionally biased region" description="Basic and acidic residues" evidence="1">
    <location>
        <begin position="136"/>
        <end position="150"/>
    </location>
</feature>
<organism evidence="2 3">
    <name type="scientific">Calocera viscosa (strain TUFC12733)</name>
    <dbReference type="NCBI Taxonomy" id="1330018"/>
    <lineage>
        <taxon>Eukaryota</taxon>
        <taxon>Fungi</taxon>
        <taxon>Dikarya</taxon>
        <taxon>Basidiomycota</taxon>
        <taxon>Agaricomycotina</taxon>
        <taxon>Dacrymycetes</taxon>
        <taxon>Dacrymycetales</taxon>
        <taxon>Dacrymycetaceae</taxon>
        <taxon>Calocera</taxon>
    </lineage>
</organism>
<dbReference type="AlphaFoldDB" id="A0A167NP51"/>
<protein>
    <submittedName>
        <fullName evidence="2">Uncharacterized protein</fullName>
    </submittedName>
</protein>
<reference evidence="2 3" key="1">
    <citation type="journal article" date="2016" name="Mol. Biol. Evol.">
        <title>Comparative Genomics of Early-Diverging Mushroom-Forming Fungi Provides Insights into the Origins of Lignocellulose Decay Capabilities.</title>
        <authorList>
            <person name="Nagy L.G."/>
            <person name="Riley R."/>
            <person name="Tritt A."/>
            <person name="Adam C."/>
            <person name="Daum C."/>
            <person name="Floudas D."/>
            <person name="Sun H."/>
            <person name="Yadav J.S."/>
            <person name="Pangilinan J."/>
            <person name="Larsson K.H."/>
            <person name="Matsuura K."/>
            <person name="Barry K."/>
            <person name="Labutti K."/>
            <person name="Kuo R."/>
            <person name="Ohm R.A."/>
            <person name="Bhattacharya S.S."/>
            <person name="Shirouzu T."/>
            <person name="Yoshinaga Y."/>
            <person name="Martin F.M."/>
            <person name="Grigoriev I.V."/>
            <person name="Hibbett D.S."/>
        </authorList>
    </citation>
    <scope>NUCLEOTIDE SEQUENCE [LARGE SCALE GENOMIC DNA]</scope>
    <source>
        <strain evidence="2 3">TUFC12733</strain>
    </source>
</reference>
<evidence type="ECO:0000313" key="2">
    <source>
        <dbReference type="EMBL" id="KZO97919.1"/>
    </source>
</evidence>
<keyword evidence="3" id="KW-1185">Reference proteome</keyword>